<proteinExistence type="predicted"/>
<dbReference type="GO" id="GO:0005886">
    <property type="term" value="C:plasma membrane"/>
    <property type="evidence" value="ECO:0007669"/>
    <property type="project" value="UniProtKB-SubCell"/>
</dbReference>
<organism evidence="8 9">
    <name type="scientific">Lactobacillus iners LactinV 01V1-a</name>
    <dbReference type="NCBI Taxonomy" id="879297"/>
    <lineage>
        <taxon>Bacteria</taxon>
        <taxon>Bacillati</taxon>
        <taxon>Bacillota</taxon>
        <taxon>Bacilli</taxon>
        <taxon>Lactobacillales</taxon>
        <taxon>Lactobacillaceae</taxon>
        <taxon>Lactobacillus</taxon>
    </lineage>
</organism>
<evidence type="ECO:0000256" key="2">
    <source>
        <dbReference type="ARBA" id="ARBA00022475"/>
    </source>
</evidence>
<keyword evidence="2" id="KW-1003">Cell membrane</keyword>
<comment type="caution">
    <text evidence="8">The sequence shown here is derived from an EMBL/GenBank/DDBJ whole genome shotgun (WGS) entry which is preliminary data.</text>
</comment>
<name>E1NT04_9LACO</name>
<dbReference type="EMBL" id="AEHQ01000050">
    <property type="protein sequence ID" value="EFO70760.1"/>
    <property type="molecule type" value="Genomic_DNA"/>
</dbReference>
<evidence type="ECO:0000313" key="8">
    <source>
        <dbReference type="EMBL" id="EFO70760.1"/>
    </source>
</evidence>
<evidence type="ECO:0000256" key="5">
    <source>
        <dbReference type="ARBA" id="ARBA00023136"/>
    </source>
</evidence>
<evidence type="ECO:0000256" key="4">
    <source>
        <dbReference type="ARBA" id="ARBA00022989"/>
    </source>
</evidence>
<keyword evidence="3 6" id="KW-0812">Transmembrane</keyword>
<dbReference type="Pfam" id="PF02687">
    <property type="entry name" value="FtsX"/>
    <property type="match status" value="1"/>
</dbReference>
<dbReference type="AlphaFoldDB" id="E1NT04"/>
<feature type="transmembrane region" description="Helical" evidence="6">
    <location>
        <begin position="53"/>
        <end position="77"/>
    </location>
</feature>
<evidence type="ECO:0000256" key="6">
    <source>
        <dbReference type="SAM" id="Phobius"/>
    </source>
</evidence>
<dbReference type="PANTHER" id="PTHR46795">
    <property type="entry name" value="ABC TRANSPORTER PERMEASE-RELATED-RELATED"/>
    <property type="match status" value="1"/>
</dbReference>
<feature type="domain" description="ABC3 transporter permease C-terminal" evidence="7">
    <location>
        <begin position="60"/>
        <end position="132"/>
    </location>
</feature>
<feature type="transmembrane region" description="Helical" evidence="6">
    <location>
        <begin position="109"/>
        <end position="132"/>
    </location>
</feature>
<dbReference type="PANTHER" id="PTHR46795:SF3">
    <property type="entry name" value="ABC TRANSPORTER PERMEASE"/>
    <property type="match status" value="1"/>
</dbReference>
<feature type="transmembrane region" description="Helical" evidence="6">
    <location>
        <begin position="20"/>
        <end position="41"/>
    </location>
</feature>
<evidence type="ECO:0000313" key="9">
    <source>
        <dbReference type="Proteomes" id="UP000003648"/>
    </source>
</evidence>
<dbReference type="InterPro" id="IPR003838">
    <property type="entry name" value="ABC3_permease_C"/>
</dbReference>
<evidence type="ECO:0000256" key="1">
    <source>
        <dbReference type="ARBA" id="ARBA00004651"/>
    </source>
</evidence>
<accession>E1NT04</accession>
<keyword evidence="5 6" id="KW-0472">Membrane</keyword>
<comment type="subcellular location">
    <subcellularLocation>
        <location evidence="1">Cell membrane</location>
        <topology evidence="1">Multi-pass membrane protein</topology>
    </subcellularLocation>
</comment>
<dbReference type="InterPro" id="IPR052536">
    <property type="entry name" value="ABC-4_Integral_Memb_Prot"/>
</dbReference>
<evidence type="ECO:0000256" key="3">
    <source>
        <dbReference type="ARBA" id="ARBA00022692"/>
    </source>
</evidence>
<sequence length="172" mass="19562">MSFLMAKKFALKNLKANKVLEIPFVLSSGIMFILFNIMVSLASNSYVIHRHKFLISIINMGIVIVGILAVIFVLYSVSVLLKRKNKTLALYSILGLEKKHIRKIISIEFMYLFTMILAIATVGGYIFGQLAFFRIKLFNARYGSKCNALPTKYLGNSLDHGRCNHFISYYGY</sequence>
<gene>
    <name evidence="8" type="ORF">HMPREF9211_0395</name>
</gene>
<dbReference type="Proteomes" id="UP000003648">
    <property type="component" value="Unassembled WGS sequence"/>
</dbReference>
<reference evidence="8 9" key="1">
    <citation type="submission" date="2010-09" db="EMBL/GenBank/DDBJ databases">
        <authorList>
            <person name="Durkin A.S."/>
            <person name="Madupu R."/>
            <person name="Torralba M."/>
            <person name="Gillis M."/>
            <person name="Methe B."/>
            <person name="Sutton G."/>
            <person name="Nelson K.E."/>
        </authorList>
    </citation>
    <scope>NUCLEOTIDE SEQUENCE [LARGE SCALE GENOMIC DNA]</scope>
    <source>
        <strain evidence="8 9">LactinV 01V1-a</strain>
    </source>
</reference>
<evidence type="ECO:0000259" key="7">
    <source>
        <dbReference type="Pfam" id="PF02687"/>
    </source>
</evidence>
<keyword evidence="4 6" id="KW-1133">Transmembrane helix</keyword>
<protein>
    <submittedName>
        <fullName evidence="8">ABC transporter, permease protein</fullName>
    </submittedName>
</protein>